<dbReference type="PROSITE" id="PS50926">
    <property type="entry name" value="TRAM"/>
    <property type="match status" value="1"/>
</dbReference>
<proteinExistence type="inferred from homology"/>
<name>A0ABW0SKQ9_9GAMM</name>
<evidence type="ECO:0000256" key="2">
    <source>
        <dbReference type="ARBA" id="ARBA00022485"/>
    </source>
</evidence>
<dbReference type="PANTHER" id="PTHR43020">
    <property type="entry name" value="CDK5 REGULATORY SUBUNIT-ASSOCIATED PROTEIN 1"/>
    <property type="match status" value="1"/>
</dbReference>
<evidence type="ECO:0000259" key="11">
    <source>
        <dbReference type="PROSITE" id="PS51449"/>
    </source>
</evidence>
<comment type="subcellular location">
    <subcellularLocation>
        <location evidence="9">Cytoplasm</location>
    </subcellularLocation>
</comment>
<dbReference type="InterPro" id="IPR007197">
    <property type="entry name" value="rSAM"/>
</dbReference>
<protein>
    <recommendedName>
        <fullName evidence="8 9">tRNA-2-methylthio-N(6)-dimethylallyladenosine synthase</fullName>
        <ecNumber evidence="8 9">2.8.4.3</ecNumber>
    </recommendedName>
    <alternativeName>
        <fullName evidence="9">(Dimethylallyl)adenosine tRNA methylthiotransferase MiaB</fullName>
    </alternativeName>
    <alternativeName>
        <fullName evidence="9">tRNA-i(6)A37 methylthiotransferase</fullName>
    </alternativeName>
</protein>
<comment type="cofactor">
    <cofactor evidence="9">
        <name>[4Fe-4S] cluster</name>
        <dbReference type="ChEBI" id="CHEBI:49883"/>
    </cofactor>
    <text evidence="9">Binds 2 [4Fe-4S] clusters. One cluster is coordinated with 3 cysteines and an exchangeable S-adenosyl-L-methionine.</text>
</comment>
<keyword evidence="3 9" id="KW-0808">Transferase</keyword>
<dbReference type="InterPro" id="IPR020612">
    <property type="entry name" value="Methylthiotransferase_CS"/>
</dbReference>
<keyword evidence="2 9" id="KW-0004">4Fe-4S</keyword>
<dbReference type="GO" id="GO:0016740">
    <property type="term" value="F:transferase activity"/>
    <property type="evidence" value="ECO:0007669"/>
    <property type="project" value="UniProtKB-KW"/>
</dbReference>
<feature type="binding site" evidence="9">
    <location>
        <position position="101"/>
    </location>
    <ligand>
        <name>[4Fe-4S] cluster</name>
        <dbReference type="ChEBI" id="CHEBI:49883"/>
        <label>1</label>
    </ligand>
</feature>
<comment type="subunit">
    <text evidence="9">Monomer.</text>
</comment>
<dbReference type="SFLD" id="SFLDF00273">
    <property type="entry name" value="(dimethylallyl)adenosine_tRNA"/>
    <property type="match status" value="1"/>
</dbReference>
<keyword evidence="9" id="KW-0819">tRNA processing</keyword>
<dbReference type="CDD" id="cd01335">
    <property type="entry name" value="Radical_SAM"/>
    <property type="match status" value="1"/>
</dbReference>
<dbReference type="PROSITE" id="PS51918">
    <property type="entry name" value="RADICAL_SAM"/>
    <property type="match status" value="1"/>
</dbReference>
<evidence type="ECO:0000256" key="3">
    <source>
        <dbReference type="ARBA" id="ARBA00022679"/>
    </source>
</evidence>
<dbReference type="InterPro" id="IPR058240">
    <property type="entry name" value="rSAM_sf"/>
</dbReference>
<evidence type="ECO:0000313" key="14">
    <source>
        <dbReference type="Proteomes" id="UP001596036"/>
    </source>
</evidence>
<reference evidence="14" key="1">
    <citation type="journal article" date="2019" name="Int. J. Syst. Evol. Microbiol.">
        <title>The Global Catalogue of Microorganisms (GCM) 10K type strain sequencing project: providing services to taxonomists for standard genome sequencing and annotation.</title>
        <authorList>
            <consortium name="The Broad Institute Genomics Platform"/>
            <consortium name="The Broad Institute Genome Sequencing Center for Infectious Disease"/>
            <person name="Wu L."/>
            <person name="Ma J."/>
        </authorList>
    </citation>
    <scope>NUCLEOTIDE SEQUENCE [LARGE SCALE GENOMIC DNA]</scope>
    <source>
        <strain evidence="14">KACC 11407</strain>
    </source>
</reference>
<evidence type="ECO:0000256" key="5">
    <source>
        <dbReference type="ARBA" id="ARBA00022723"/>
    </source>
</evidence>
<evidence type="ECO:0000256" key="1">
    <source>
        <dbReference type="ARBA" id="ARBA00003234"/>
    </source>
</evidence>
<evidence type="ECO:0000313" key="13">
    <source>
        <dbReference type="EMBL" id="MFC5569617.1"/>
    </source>
</evidence>
<dbReference type="SFLD" id="SFLDG01082">
    <property type="entry name" value="B12-binding_domain_containing"/>
    <property type="match status" value="1"/>
</dbReference>
<evidence type="ECO:0000256" key="6">
    <source>
        <dbReference type="ARBA" id="ARBA00023004"/>
    </source>
</evidence>
<dbReference type="Gene3D" id="3.40.50.12160">
    <property type="entry name" value="Methylthiotransferase, N-terminal domain"/>
    <property type="match status" value="1"/>
</dbReference>
<dbReference type="Gene3D" id="3.80.30.20">
    <property type="entry name" value="tm_1862 like domain"/>
    <property type="match status" value="1"/>
</dbReference>
<gene>
    <name evidence="9" type="primary">miaB</name>
    <name evidence="13" type="ORF">ACFPN1_06040</name>
</gene>
<comment type="similarity">
    <text evidence="9">Belongs to the methylthiotransferase family. MiaB subfamily.</text>
</comment>
<comment type="catalytic activity">
    <reaction evidence="9">
        <text>N(6)-dimethylallyladenosine(37) in tRNA + (sulfur carrier)-SH + AH2 + 2 S-adenosyl-L-methionine = 2-methylsulfanyl-N(6)-dimethylallyladenosine(37) in tRNA + (sulfur carrier)-H + 5'-deoxyadenosine + L-methionine + A + S-adenosyl-L-homocysteine + 2 H(+)</text>
        <dbReference type="Rhea" id="RHEA:37067"/>
        <dbReference type="Rhea" id="RHEA-COMP:10375"/>
        <dbReference type="Rhea" id="RHEA-COMP:10376"/>
        <dbReference type="Rhea" id="RHEA-COMP:14737"/>
        <dbReference type="Rhea" id="RHEA-COMP:14739"/>
        <dbReference type="ChEBI" id="CHEBI:13193"/>
        <dbReference type="ChEBI" id="CHEBI:15378"/>
        <dbReference type="ChEBI" id="CHEBI:17319"/>
        <dbReference type="ChEBI" id="CHEBI:17499"/>
        <dbReference type="ChEBI" id="CHEBI:29917"/>
        <dbReference type="ChEBI" id="CHEBI:57844"/>
        <dbReference type="ChEBI" id="CHEBI:57856"/>
        <dbReference type="ChEBI" id="CHEBI:59789"/>
        <dbReference type="ChEBI" id="CHEBI:64428"/>
        <dbReference type="ChEBI" id="CHEBI:74415"/>
        <dbReference type="ChEBI" id="CHEBI:74417"/>
        <dbReference type="EC" id="2.8.4.3"/>
    </reaction>
</comment>
<dbReference type="EMBL" id="JBHSNM010000001">
    <property type="protein sequence ID" value="MFC5569617.1"/>
    <property type="molecule type" value="Genomic_DNA"/>
</dbReference>
<dbReference type="PANTHER" id="PTHR43020:SF2">
    <property type="entry name" value="MITOCHONDRIAL TRNA METHYLTHIOTRANSFERASE CDK5RAP1"/>
    <property type="match status" value="1"/>
</dbReference>
<dbReference type="InterPro" id="IPR013848">
    <property type="entry name" value="Methylthiotransferase_N"/>
</dbReference>
<keyword evidence="9" id="KW-0963">Cytoplasm</keyword>
<keyword evidence="7 9" id="KW-0411">Iron-sulfur</keyword>
<evidence type="ECO:0000256" key="7">
    <source>
        <dbReference type="ARBA" id="ARBA00023014"/>
    </source>
</evidence>
<dbReference type="InterPro" id="IPR023404">
    <property type="entry name" value="rSAM_horseshoe"/>
</dbReference>
<dbReference type="SUPFAM" id="SSF102114">
    <property type="entry name" value="Radical SAM enzymes"/>
    <property type="match status" value="1"/>
</dbReference>
<dbReference type="SMART" id="SM00729">
    <property type="entry name" value="Elp3"/>
    <property type="match status" value="1"/>
</dbReference>
<evidence type="ECO:0000256" key="4">
    <source>
        <dbReference type="ARBA" id="ARBA00022691"/>
    </source>
</evidence>
<comment type="function">
    <text evidence="1 9">Catalyzes the methylthiolation of N6-(dimethylallyl)adenosine (i(6)A), leading to the formation of 2-methylthio-N6-(dimethylallyl)adenosine (ms(2)i(6)A) at position 37 in tRNAs that read codons beginning with uridine.</text>
</comment>
<evidence type="ECO:0000259" key="10">
    <source>
        <dbReference type="PROSITE" id="PS50926"/>
    </source>
</evidence>
<dbReference type="HAMAP" id="MF_01864">
    <property type="entry name" value="tRNA_metthiotr_MiaB"/>
    <property type="match status" value="1"/>
</dbReference>
<evidence type="ECO:0000256" key="8">
    <source>
        <dbReference type="ARBA" id="ARBA00033765"/>
    </source>
</evidence>
<dbReference type="EC" id="2.8.4.3" evidence="8 9"/>
<dbReference type="Pfam" id="PF04055">
    <property type="entry name" value="Radical_SAM"/>
    <property type="match status" value="1"/>
</dbReference>
<dbReference type="InterPro" id="IPR006463">
    <property type="entry name" value="MiaB_methiolase"/>
</dbReference>
<dbReference type="InterPro" id="IPR005839">
    <property type="entry name" value="Methylthiotransferase"/>
</dbReference>
<dbReference type="InterPro" id="IPR006638">
    <property type="entry name" value="Elp3/MiaA/NifB-like_rSAM"/>
</dbReference>
<feature type="binding site" evidence="9">
    <location>
        <position position="182"/>
    </location>
    <ligand>
        <name>[4Fe-4S] cluster</name>
        <dbReference type="ChEBI" id="CHEBI:49883"/>
        <label>2</label>
        <note>4Fe-4S-S-AdoMet</note>
    </ligand>
</feature>
<feature type="domain" description="MTTase N-terminal" evidence="11">
    <location>
        <begin position="21"/>
        <end position="138"/>
    </location>
</feature>
<accession>A0ABW0SKQ9</accession>
<keyword evidence="6 9" id="KW-0408">Iron</keyword>
<feature type="domain" description="TRAM" evidence="10">
    <location>
        <begin position="417"/>
        <end position="480"/>
    </location>
</feature>
<dbReference type="Pfam" id="PF01938">
    <property type="entry name" value="TRAM"/>
    <property type="match status" value="1"/>
</dbReference>
<dbReference type="Pfam" id="PF00919">
    <property type="entry name" value="UPF0004"/>
    <property type="match status" value="1"/>
</dbReference>
<dbReference type="PROSITE" id="PS51449">
    <property type="entry name" value="MTTASE_N"/>
    <property type="match status" value="1"/>
</dbReference>
<keyword evidence="14" id="KW-1185">Reference proteome</keyword>
<feature type="binding site" evidence="9">
    <location>
        <position position="179"/>
    </location>
    <ligand>
        <name>[4Fe-4S] cluster</name>
        <dbReference type="ChEBI" id="CHEBI:49883"/>
        <label>2</label>
        <note>4Fe-4S-S-AdoMet</note>
    </ligand>
</feature>
<dbReference type="SFLD" id="SFLDS00029">
    <property type="entry name" value="Radical_SAM"/>
    <property type="match status" value="1"/>
</dbReference>
<keyword evidence="4 9" id="KW-0949">S-adenosyl-L-methionine</keyword>
<feature type="binding site" evidence="9">
    <location>
        <position position="30"/>
    </location>
    <ligand>
        <name>[4Fe-4S] cluster</name>
        <dbReference type="ChEBI" id="CHEBI:49883"/>
        <label>1</label>
    </ligand>
</feature>
<evidence type="ECO:0000259" key="12">
    <source>
        <dbReference type="PROSITE" id="PS51918"/>
    </source>
</evidence>
<comment type="caution">
    <text evidence="13">The sequence shown here is derived from an EMBL/GenBank/DDBJ whole genome shotgun (WGS) entry which is preliminary data.</text>
</comment>
<dbReference type="NCBIfam" id="TIGR00089">
    <property type="entry name" value="MiaB/RimO family radical SAM methylthiotransferase"/>
    <property type="match status" value="1"/>
</dbReference>
<dbReference type="InterPro" id="IPR002792">
    <property type="entry name" value="TRAM_dom"/>
</dbReference>
<sequence>MNDTTIAPEANTPDPRLPARGKLFIETHGCQMNEYDSAKMADVLAASDGLELTTNVEEADVILINTCSIREKAQEKVFSQLGRWKQLKQGGKPVVIGVGGCVASQEGEAIIKRAPFVDLVFGPQTLHRLPELIQSRRETGQPQVDISFPEIEKFDRLPEPRAEGPSAFVSIMEGCSKYCSFCVVPYTRGEEISRPFEDVLVEVADLAAQGVREVTLLGQNVNAYRGPIAPVEGAGEDDQPSGACEGLGPSEPLVADLGLLIRAIAEIEGIGRIRFTTSHPLEFSDSLVEAYRDVPKLANFLHLPVQAGSDRVLAAMKRGYTALEFKQKIRKLRAVRPDISISSDFIVGFPGETDADFEKTMKLIEDVGFDQSFSFIYSRRPGTPAADLEDTVSSEEKHARLSRLQATINAKAREISEAMVGSVQKVLVEGPSKKNPNELTGKTENMRSVNFPGHPRLVGQFVDIVITEAMSNSLRGRVVVAEEAVA</sequence>
<dbReference type="RefSeq" id="WP_386753788.1">
    <property type="nucleotide sequence ID" value="NZ_JBHSNM010000001.1"/>
</dbReference>
<evidence type="ECO:0000256" key="9">
    <source>
        <dbReference type="HAMAP-Rule" id="MF_01864"/>
    </source>
</evidence>
<dbReference type="SFLD" id="SFLDG01061">
    <property type="entry name" value="methylthiotransferase"/>
    <property type="match status" value="1"/>
</dbReference>
<dbReference type="Proteomes" id="UP001596036">
    <property type="component" value="Unassembled WGS sequence"/>
</dbReference>
<feature type="binding site" evidence="9">
    <location>
        <position position="175"/>
    </location>
    <ligand>
        <name>[4Fe-4S] cluster</name>
        <dbReference type="ChEBI" id="CHEBI:49883"/>
        <label>2</label>
        <note>4Fe-4S-S-AdoMet</note>
    </ligand>
</feature>
<feature type="domain" description="Radical SAM core" evidence="12">
    <location>
        <begin position="161"/>
        <end position="414"/>
    </location>
</feature>
<feature type="binding site" evidence="9">
    <location>
        <position position="67"/>
    </location>
    <ligand>
        <name>[4Fe-4S] cluster</name>
        <dbReference type="ChEBI" id="CHEBI:49883"/>
        <label>1</label>
    </ligand>
</feature>
<dbReference type="PROSITE" id="PS01278">
    <property type="entry name" value="MTTASE_RADICAL"/>
    <property type="match status" value="1"/>
</dbReference>
<dbReference type="InterPro" id="IPR038135">
    <property type="entry name" value="Methylthiotransferase_N_sf"/>
</dbReference>
<keyword evidence="5 9" id="KW-0479">Metal-binding</keyword>
<organism evidence="13 14">
    <name type="scientific">Lysobacter yangpyeongensis</name>
    <dbReference type="NCBI Taxonomy" id="346182"/>
    <lineage>
        <taxon>Bacteria</taxon>
        <taxon>Pseudomonadati</taxon>
        <taxon>Pseudomonadota</taxon>
        <taxon>Gammaproteobacteria</taxon>
        <taxon>Lysobacterales</taxon>
        <taxon>Lysobacteraceae</taxon>
        <taxon>Lysobacter</taxon>
    </lineage>
</organism>